<dbReference type="PANTHER" id="PTHR31118">
    <property type="entry name" value="CYCLASE-LIKE PROTEIN 2"/>
    <property type="match status" value="1"/>
</dbReference>
<dbReference type="GeneID" id="83619396"/>
<dbReference type="Pfam" id="PF04199">
    <property type="entry name" value="Cyclase"/>
    <property type="match status" value="1"/>
</dbReference>
<dbReference type="EMBL" id="CP106982">
    <property type="protein sequence ID" value="UYF94803.1"/>
    <property type="molecule type" value="Genomic_DNA"/>
</dbReference>
<dbReference type="InterPro" id="IPR007325">
    <property type="entry name" value="KFase/CYL"/>
</dbReference>
<dbReference type="Proteomes" id="UP001163947">
    <property type="component" value="Chromosome"/>
</dbReference>
<evidence type="ECO:0000313" key="1">
    <source>
        <dbReference type="EMBL" id="UYF94803.1"/>
    </source>
</evidence>
<dbReference type="PANTHER" id="PTHR31118:SF12">
    <property type="entry name" value="CYCLASE-LIKE PROTEIN 2"/>
    <property type="match status" value="1"/>
</dbReference>
<dbReference type="RefSeq" id="WP_231772326.1">
    <property type="nucleotide sequence ID" value="NZ_CP088969.1"/>
</dbReference>
<dbReference type="SUPFAM" id="SSF102198">
    <property type="entry name" value="Putative cyclase"/>
    <property type="match status" value="1"/>
</dbReference>
<accession>A0AA46SAT3</accession>
<evidence type="ECO:0000313" key="2">
    <source>
        <dbReference type="Proteomes" id="UP001163947"/>
    </source>
</evidence>
<dbReference type="Gene3D" id="3.50.30.50">
    <property type="entry name" value="Putative cyclase"/>
    <property type="match status" value="1"/>
</dbReference>
<dbReference type="AlphaFoldDB" id="A0AA46SAT3"/>
<reference evidence="1" key="1">
    <citation type="submission" date="2022-09" db="EMBL/GenBank/DDBJ databases">
        <title>The genome sequence of Rhodococcus aetherivorans N1.</title>
        <authorList>
            <person name="Jiang W."/>
        </authorList>
    </citation>
    <scope>NUCLEOTIDE SEQUENCE</scope>
    <source>
        <strain evidence="1">N1</strain>
    </source>
</reference>
<dbReference type="GO" id="GO:0019441">
    <property type="term" value="P:L-tryptophan catabolic process to kynurenine"/>
    <property type="evidence" value="ECO:0007669"/>
    <property type="project" value="InterPro"/>
</dbReference>
<dbReference type="GO" id="GO:0004061">
    <property type="term" value="F:arylformamidase activity"/>
    <property type="evidence" value="ECO:0007669"/>
    <property type="project" value="InterPro"/>
</dbReference>
<proteinExistence type="predicted"/>
<gene>
    <name evidence="1" type="ORF">OCS65_03225</name>
</gene>
<dbReference type="InterPro" id="IPR037175">
    <property type="entry name" value="KFase_sf"/>
</dbReference>
<protein>
    <submittedName>
        <fullName evidence="1">Cyclase family protein</fullName>
    </submittedName>
</protein>
<name>A0AA46SAT3_9NOCA</name>
<organism evidence="1 2">
    <name type="scientific">Rhodococcus aetherivorans</name>
    <dbReference type="NCBI Taxonomy" id="191292"/>
    <lineage>
        <taxon>Bacteria</taxon>
        <taxon>Bacillati</taxon>
        <taxon>Actinomycetota</taxon>
        <taxon>Actinomycetes</taxon>
        <taxon>Mycobacteriales</taxon>
        <taxon>Nocardiaceae</taxon>
        <taxon>Rhodococcus</taxon>
    </lineage>
</organism>
<sequence length="220" mass="23596">MRVRRIVDLSRTVSGDTQVYPGDPVPVLTPHATLERDGYNLLRVEIGSQTGTHVDAPLHMRAGAAPIDRVPLEHFVGRGIVLDVRGLPPRTAVTRRHVVDGVAGGPDPGPGDIVLLHTGWAEHYGTDAYFEHPCLSEDACRWLLGRGVRTIGLDAPSIDSALGSDYPAHRLVAEAGGIVCENLCNLELVDFPDPLISLLPLRLRDADGAPVRAVAIALEP</sequence>